<gene>
    <name evidence="2" type="ORF">KIN_10890</name>
</gene>
<proteinExistence type="predicted"/>
<dbReference type="EMBL" id="BLJE01000001">
    <property type="protein sequence ID" value="GFE64015.1"/>
    <property type="molecule type" value="Genomic_DNA"/>
</dbReference>
<name>A0A6N6JCY5_9RHOB</name>
<comment type="caution">
    <text evidence="2">The sequence shown here is derived from an EMBL/GenBank/DDBJ whole genome shotgun (WGS) entry which is preliminary data.</text>
</comment>
<dbReference type="RefSeq" id="WP_174239092.1">
    <property type="nucleotide sequence ID" value="NZ_BLJE01000001.1"/>
</dbReference>
<evidence type="ECO:0000256" key="1">
    <source>
        <dbReference type="SAM" id="MobiDB-lite"/>
    </source>
</evidence>
<sequence length="104" mass="11273">MGKYASPLDLWRTGMEVSMLVAETQAVMTLRMMGMAGVWSVTPSENSRMVSEKLPAFAKSATAAGTAIMTGKRPDQVMSAAVKPLRSKTRANSRRLAKRGLKVK</sequence>
<dbReference type="Proteomes" id="UP000436822">
    <property type="component" value="Unassembled WGS sequence"/>
</dbReference>
<evidence type="ECO:0000313" key="2">
    <source>
        <dbReference type="EMBL" id="GFE64015.1"/>
    </source>
</evidence>
<feature type="compositionally biased region" description="Basic residues" evidence="1">
    <location>
        <begin position="85"/>
        <end position="104"/>
    </location>
</feature>
<keyword evidence="3" id="KW-1185">Reference proteome</keyword>
<accession>A0A6N6JCY5</accession>
<feature type="region of interest" description="Disordered" evidence="1">
    <location>
        <begin position="81"/>
        <end position="104"/>
    </location>
</feature>
<reference evidence="2 3" key="1">
    <citation type="submission" date="2019-12" db="EMBL/GenBank/DDBJ databases">
        <title>Litoreibacter badius sp. nov., a novel bacteriochlorophyll a-containing bacterium in the genus Litoreibacter.</title>
        <authorList>
            <person name="Kanamuro M."/>
            <person name="Takabe Y."/>
            <person name="Mori K."/>
            <person name="Takaichi S."/>
            <person name="Hanada S."/>
        </authorList>
    </citation>
    <scope>NUCLEOTIDE SEQUENCE [LARGE SCALE GENOMIC DNA]</scope>
    <source>
        <strain evidence="2 3">K6</strain>
    </source>
</reference>
<evidence type="ECO:0000313" key="3">
    <source>
        <dbReference type="Proteomes" id="UP000436822"/>
    </source>
</evidence>
<dbReference type="AlphaFoldDB" id="A0A6N6JCY5"/>
<protein>
    <submittedName>
        <fullName evidence="2">Antifreeze protein, type I</fullName>
    </submittedName>
</protein>
<organism evidence="2 3">
    <name type="scientific">Litoreibacter roseus</name>
    <dbReference type="NCBI Taxonomy" id="2601869"/>
    <lineage>
        <taxon>Bacteria</taxon>
        <taxon>Pseudomonadati</taxon>
        <taxon>Pseudomonadota</taxon>
        <taxon>Alphaproteobacteria</taxon>
        <taxon>Rhodobacterales</taxon>
        <taxon>Roseobacteraceae</taxon>
        <taxon>Litoreibacter</taxon>
    </lineage>
</organism>